<dbReference type="Pfam" id="PF00778">
    <property type="entry name" value="DIX"/>
    <property type="match status" value="1"/>
</dbReference>
<dbReference type="GO" id="GO:0090090">
    <property type="term" value="P:negative regulation of canonical Wnt signaling pathway"/>
    <property type="evidence" value="ECO:0007669"/>
    <property type="project" value="InterPro"/>
</dbReference>
<dbReference type="GO" id="GO:0005886">
    <property type="term" value="C:plasma membrane"/>
    <property type="evidence" value="ECO:0007669"/>
    <property type="project" value="TreeGrafter"/>
</dbReference>
<dbReference type="PANTHER" id="PTHR46102:SF2">
    <property type="entry name" value="AXIN"/>
    <property type="match status" value="1"/>
</dbReference>
<keyword evidence="8" id="KW-1185">Reference proteome</keyword>
<dbReference type="InterPro" id="IPR044926">
    <property type="entry name" value="RGS_subdomain_2"/>
</dbReference>
<evidence type="ECO:0000256" key="5">
    <source>
        <dbReference type="SAM" id="MobiDB-lite"/>
    </source>
</evidence>
<dbReference type="GO" id="GO:0030877">
    <property type="term" value="C:beta-catenin destruction complex"/>
    <property type="evidence" value="ECO:0007669"/>
    <property type="project" value="TreeGrafter"/>
</dbReference>
<dbReference type="InterPro" id="IPR016137">
    <property type="entry name" value="RGS"/>
</dbReference>
<feature type="domain" description="RGS" evidence="6">
    <location>
        <begin position="13"/>
        <end position="136"/>
    </location>
</feature>
<dbReference type="SUPFAM" id="SSF54236">
    <property type="entry name" value="Ubiquitin-like"/>
    <property type="match status" value="1"/>
</dbReference>
<comment type="subcellular location">
    <subcellularLocation>
        <location evidence="1">Cytoplasm</location>
    </subcellularLocation>
</comment>
<dbReference type="GO" id="GO:0005737">
    <property type="term" value="C:cytoplasm"/>
    <property type="evidence" value="ECO:0007669"/>
    <property type="project" value="UniProtKB-SubCell"/>
</dbReference>
<reference evidence="9" key="1">
    <citation type="submission" date="2017-02" db="UniProtKB">
        <authorList>
            <consortium name="WormBaseParasite"/>
        </authorList>
    </citation>
    <scope>IDENTIFICATION</scope>
</reference>
<keyword evidence="3 4" id="KW-0879">Wnt signaling pathway</keyword>
<feature type="compositionally biased region" description="Polar residues" evidence="5">
    <location>
        <begin position="371"/>
        <end position="384"/>
    </location>
</feature>
<dbReference type="InterPro" id="IPR043581">
    <property type="entry name" value="Axin-like"/>
</dbReference>
<feature type="domain" description="DIX" evidence="7">
    <location>
        <begin position="551"/>
        <end position="636"/>
    </location>
</feature>
<evidence type="ECO:0000313" key="8">
    <source>
        <dbReference type="Proteomes" id="UP000038045"/>
    </source>
</evidence>
<dbReference type="Pfam" id="PF00615">
    <property type="entry name" value="RGS"/>
    <property type="match status" value="1"/>
</dbReference>
<dbReference type="GO" id="GO:0016055">
    <property type="term" value="P:Wnt signaling pathway"/>
    <property type="evidence" value="ECO:0007669"/>
    <property type="project" value="UniProtKB-KW"/>
</dbReference>
<dbReference type="InterPro" id="IPR038207">
    <property type="entry name" value="DIX_dom_sf"/>
</dbReference>
<dbReference type="InterPro" id="IPR036305">
    <property type="entry name" value="RGS_sf"/>
</dbReference>
<dbReference type="PROSITE" id="PS50841">
    <property type="entry name" value="DIX"/>
    <property type="match status" value="1"/>
</dbReference>
<dbReference type="STRING" id="131310.A0A0N5A523"/>
<evidence type="ECO:0000256" key="2">
    <source>
        <dbReference type="ARBA" id="ARBA00022490"/>
    </source>
</evidence>
<dbReference type="Gene3D" id="2.40.240.130">
    <property type="match status" value="1"/>
</dbReference>
<dbReference type="GO" id="GO:0008013">
    <property type="term" value="F:beta-catenin binding"/>
    <property type="evidence" value="ECO:0007669"/>
    <property type="project" value="TreeGrafter"/>
</dbReference>
<dbReference type="GO" id="GO:0032436">
    <property type="term" value="P:positive regulation of proteasomal ubiquitin-dependent protein catabolic process"/>
    <property type="evidence" value="ECO:0007669"/>
    <property type="project" value="TreeGrafter"/>
</dbReference>
<dbReference type="PANTHER" id="PTHR46102">
    <property type="entry name" value="AXIN"/>
    <property type="match status" value="1"/>
</dbReference>
<dbReference type="SMART" id="SM00315">
    <property type="entry name" value="RGS"/>
    <property type="match status" value="1"/>
</dbReference>
<sequence length="639" mass="73412">MFPQEARIKWTECLENVLNDGDALHIFMKWMKDDHQNSIHPINLHFAIVAYKDMVTKGDTRSIELARQIYRKYLRPEEGLCQFIPKALREQLGVVIKNLTFPSEKILFDGCTRYVEWYLRQQHANFVVSDEFIDYFNQLTFADIDGDNYSSPRYINPATTLSRKTKRHMPTSSVGIISPNINNPIFTSAQHYSSAVLSNAAAESLLRCNHNKSLGEETVNKLFPPVQKYPYACHVTTSQKDSTYSSSFSSEATGSKNNERLEKKRLVAIQEEHVRVNPSTFVLPQTQIIGNCGQIFRHDTVEGRKKFAMVLIDKLNALKRKREKNTYFEERVKDSEVINKNQIYFHENSRNFDEEEDIDNYLKQKLENDASKPSSSQDSPTNHFVKSRIHNRISNSVSPDRSLVIPSQAKIIPIMTQSVSSPYGHNGFAPPPQSNISLSYHHQHSGTLTHGSSKTKHYNLFTNASQTLDKTYKYKDYEGDTIYADDTSGFCSMTTGSNFSNNKIFNNVPRSAIFKKAREMFTESKHDESDKSNKKTNLDCFSLPRLNKDKEKYITIGYKSKDNVAPYICYIPRKTTITFRDFRKYLSISSKSKQQFYFKCPSEEEGTPYQYVLISDDSSILPIYEGKIMAECRTGSESD</sequence>
<dbReference type="PROSITE" id="PS50132">
    <property type="entry name" value="RGS"/>
    <property type="match status" value="1"/>
</dbReference>
<proteinExistence type="predicted"/>
<dbReference type="WBParaSite" id="PTRK_0001680700.1">
    <property type="protein sequence ID" value="PTRK_0001680700.1"/>
    <property type="gene ID" value="PTRK_0001680700"/>
</dbReference>
<evidence type="ECO:0000256" key="4">
    <source>
        <dbReference type="PROSITE-ProRule" id="PRU00069"/>
    </source>
</evidence>
<dbReference type="SUPFAM" id="SSF48097">
    <property type="entry name" value="Regulator of G-protein signaling, RGS"/>
    <property type="match status" value="1"/>
</dbReference>
<dbReference type="GO" id="GO:0031625">
    <property type="term" value="F:ubiquitin protein ligase binding"/>
    <property type="evidence" value="ECO:0007669"/>
    <property type="project" value="TreeGrafter"/>
</dbReference>
<evidence type="ECO:0000259" key="6">
    <source>
        <dbReference type="PROSITE" id="PS50132"/>
    </source>
</evidence>
<dbReference type="GO" id="GO:0005634">
    <property type="term" value="C:nucleus"/>
    <property type="evidence" value="ECO:0007669"/>
    <property type="project" value="TreeGrafter"/>
</dbReference>
<evidence type="ECO:0000259" key="7">
    <source>
        <dbReference type="PROSITE" id="PS50841"/>
    </source>
</evidence>
<dbReference type="Proteomes" id="UP000038045">
    <property type="component" value="Unplaced"/>
</dbReference>
<dbReference type="InterPro" id="IPR029071">
    <property type="entry name" value="Ubiquitin-like_domsf"/>
</dbReference>
<dbReference type="GO" id="GO:0048468">
    <property type="term" value="P:cell development"/>
    <property type="evidence" value="ECO:0007669"/>
    <property type="project" value="TreeGrafter"/>
</dbReference>
<name>A0A0N5A523_PARTI</name>
<accession>A0A0N5A523</accession>
<evidence type="ECO:0000313" key="9">
    <source>
        <dbReference type="WBParaSite" id="PTRK_0001680700.1"/>
    </source>
</evidence>
<feature type="region of interest" description="Disordered" evidence="5">
    <location>
        <begin position="368"/>
        <end position="392"/>
    </location>
</feature>
<evidence type="ECO:0000256" key="3">
    <source>
        <dbReference type="ARBA" id="ARBA00022687"/>
    </source>
</evidence>
<keyword evidence="2" id="KW-0963">Cytoplasm</keyword>
<dbReference type="Gene3D" id="1.10.167.10">
    <property type="entry name" value="Regulator of G-protein Signalling 4, domain 2"/>
    <property type="match status" value="1"/>
</dbReference>
<dbReference type="GO" id="GO:0019901">
    <property type="term" value="F:protein kinase binding"/>
    <property type="evidence" value="ECO:0007669"/>
    <property type="project" value="TreeGrafter"/>
</dbReference>
<organism evidence="8 9">
    <name type="scientific">Parastrongyloides trichosuri</name>
    <name type="common">Possum-specific nematode worm</name>
    <dbReference type="NCBI Taxonomy" id="131310"/>
    <lineage>
        <taxon>Eukaryota</taxon>
        <taxon>Metazoa</taxon>
        <taxon>Ecdysozoa</taxon>
        <taxon>Nematoda</taxon>
        <taxon>Chromadorea</taxon>
        <taxon>Rhabditida</taxon>
        <taxon>Tylenchina</taxon>
        <taxon>Panagrolaimomorpha</taxon>
        <taxon>Strongyloidoidea</taxon>
        <taxon>Strongyloididae</taxon>
        <taxon>Parastrongyloides</taxon>
    </lineage>
</organism>
<evidence type="ECO:0000256" key="1">
    <source>
        <dbReference type="ARBA" id="ARBA00004496"/>
    </source>
</evidence>
<dbReference type="InterPro" id="IPR001158">
    <property type="entry name" value="DIX"/>
</dbReference>
<dbReference type="GO" id="GO:0060090">
    <property type="term" value="F:molecular adaptor activity"/>
    <property type="evidence" value="ECO:0007669"/>
    <property type="project" value="TreeGrafter"/>
</dbReference>
<dbReference type="AlphaFoldDB" id="A0A0N5A523"/>
<protein>
    <submittedName>
        <fullName evidence="9">RGS domain-containing protein</fullName>
    </submittedName>
</protein>